<dbReference type="SUPFAM" id="SSF46689">
    <property type="entry name" value="Homeodomain-like"/>
    <property type="match status" value="1"/>
</dbReference>
<organism evidence="3 4">
    <name type="scientific">Kwoniella mangroviensis CBS 10435</name>
    <dbReference type="NCBI Taxonomy" id="1331196"/>
    <lineage>
        <taxon>Eukaryota</taxon>
        <taxon>Fungi</taxon>
        <taxon>Dikarya</taxon>
        <taxon>Basidiomycota</taxon>
        <taxon>Agaricomycotina</taxon>
        <taxon>Tremellomycetes</taxon>
        <taxon>Tremellales</taxon>
        <taxon>Cryptococcaceae</taxon>
        <taxon>Kwoniella</taxon>
    </lineage>
</organism>
<keyword evidence="4" id="KW-1185">Reference proteome</keyword>
<dbReference type="AlphaFoldDB" id="A0A1B9IVE9"/>
<dbReference type="PROSITE" id="PS50090">
    <property type="entry name" value="MYB_LIKE"/>
    <property type="match status" value="1"/>
</dbReference>
<gene>
    <name evidence="3" type="ORF">L486_02179</name>
</gene>
<dbReference type="Proteomes" id="UP000092583">
    <property type="component" value="Unassembled WGS sequence"/>
</dbReference>
<protein>
    <recommendedName>
        <fullName evidence="2">Myb-like domain-containing protein</fullName>
    </recommendedName>
</protein>
<dbReference type="Gene3D" id="1.10.10.60">
    <property type="entry name" value="Homeodomain-like"/>
    <property type="match status" value="1"/>
</dbReference>
<dbReference type="CDD" id="cd00167">
    <property type="entry name" value="SANT"/>
    <property type="match status" value="1"/>
</dbReference>
<evidence type="ECO:0000259" key="2">
    <source>
        <dbReference type="PROSITE" id="PS50090"/>
    </source>
</evidence>
<evidence type="ECO:0000256" key="1">
    <source>
        <dbReference type="SAM" id="MobiDB-lite"/>
    </source>
</evidence>
<dbReference type="InterPro" id="IPR009057">
    <property type="entry name" value="Homeodomain-like_sf"/>
</dbReference>
<feature type="region of interest" description="Disordered" evidence="1">
    <location>
        <begin position="1"/>
        <end position="54"/>
    </location>
</feature>
<dbReference type="InterPro" id="IPR001005">
    <property type="entry name" value="SANT/Myb"/>
</dbReference>
<accession>A0A1B9IVE9</accession>
<evidence type="ECO:0000313" key="3">
    <source>
        <dbReference type="EMBL" id="OCF59512.1"/>
    </source>
</evidence>
<name>A0A1B9IVE9_9TREE</name>
<dbReference type="OrthoDB" id="2563640at2759"/>
<sequence length="110" mass="12685">MPRQIINAFHPASKPYKRPTTPDLDTKPKTEPTTPKTESSPRHKTKRTRVATPNKKWTSEELITLFNHVLKNGQKDWDRAVEGRTANQCCQTWTKTLLPYIRQSIESKGV</sequence>
<reference evidence="4" key="2">
    <citation type="submission" date="2013-12" db="EMBL/GenBank/DDBJ databases">
        <title>Evolution of pathogenesis and genome organization in the Tremellales.</title>
        <authorList>
            <person name="Cuomo C."/>
            <person name="Litvintseva A."/>
            <person name="Heitman J."/>
            <person name="Chen Y."/>
            <person name="Sun S."/>
            <person name="Springer D."/>
            <person name="Dromer F."/>
            <person name="Young S."/>
            <person name="Zeng Q."/>
            <person name="Chapman S."/>
            <person name="Gujja S."/>
            <person name="Saif S."/>
            <person name="Birren B."/>
        </authorList>
    </citation>
    <scope>NUCLEOTIDE SEQUENCE [LARGE SCALE GENOMIC DNA]</scope>
    <source>
        <strain evidence="4">CBS 10435</strain>
    </source>
</reference>
<feature type="domain" description="Myb-like" evidence="2">
    <location>
        <begin position="56"/>
        <end position="97"/>
    </location>
</feature>
<dbReference type="EMBL" id="KI669460">
    <property type="protein sequence ID" value="OCF59512.1"/>
    <property type="molecule type" value="Genomic_DNA"/>
</dbReference>
<proteinExistence type="predicted"/>
<reference evidence="3 4" key="1">
    <citation type="submission" date="2013-07" db="EMBL/GenBank/DDBJ databases">
        <title>The Genome Sequence of Kwoniella mangroviensis CBS10435.</title>
        <authorList>
            <consortium name="The Broad Institute Genome Sequencing Platform"/>
            <person name="Cuomo C."/>
            <person name="Litvintseva A."/>
            <person name="Chen Y."/>
            <person name="Heitman J."/>
            <person name="Sun S."/>
            <person name="Springer D."/>
            <person name="Dromer F."/>
            <person name="Young S.K."/>
            <person name="Zeng Q."/>
            <person name="Gargeya S."/>
            <person name="Fitzgerald M."/>
            <person name="Abouelleil A."/>
            <person name="Alvarado L."/>
            <person name="Berlin A.M."/>
            <person name="Chapman S.B."/>
            <person name="Dewar J."/>
            <person name="Goldberg J."/>
            <person name="Griggs A."/>
            <person name="Gujja S."/>
            <person name="Hansen M."/>
            <person name="Howarth C."/>
            <person name="Imamovic A."/>
            <person name="Larimer J."/>
            <person name="McCowan C."/>
            <person name="Murphy C."/>
            <person name="Pearson M."/>
            <person name="Priest M."/>
            <person name="Roberts A."/>
            <person name="Saif S."/>
            <person name="Shea T."/>
            <person name="Sykes S."/>
            <person name="Wortman J."/>
            <person name="Nusbaum C."/>
            <person name="Birren B."/>
        </authorList>
    </citation>
    <scope>NUCLEOTIDE SEQUENCE [LARGE SCALE GENOMIC DNA]</scope>
    <source>
        <strain evidence="3 4">CBS 10435</strain>
    </source>
</reference>
<evidence type="ECO:0000313" key="4">
    <source>
        <dbReference type="Proteomes" id="UP000092583"/>
    </source>
</evidence>